<dbReference type="Proteomes" id="UP000026739">
    <property type="component" value="Unassembled WGS sequence"/>
</dbReference>
<proteinExistence type="predicted"/>
<reference evidence="1 2" key="1">
    <citation type="submission" date="2013-12" db="EMBL/GenBank/DDBJ databases">
        <authorList>
            <person name="Formusa P.A."/>
            <person name="Habash M."/>
            <person name="Lee H."/>
            <person name="Trevors J.T."/>
        </authorList>
    </citation>
    <scope>NUCLEOTIDE SEQUENCE [LARGE SCALE GENOMIC DNA]</scope>
    <source>
        <strain evidence="1 2">PD30</strain>
    </source>
</reference>
<name>A0A059KU11_9PSED</name>
<evidence type="ECO:0000313" key="1">
    <source>
        <dbReference type="EMBL" id="KDD65496.1"/>
    </source>
</evidence>
<organism evidence="1 2">
    <name type="scientific">Pseudomonas mandelii PD30</name>
    <dbReference type="NCBI Taxonomy" id="1419583"/>
    <lineage>
        <taxon>Bacteria</taxon>
        <taxon>Pseudomonadati</taxon>
        <taxon>Pseudomonadota</taxon>
        <taxon>Gammaproteobacteria</taxon>
        <taxon>Pseudomonadales</taxon>
        <taxon>Pseudomonadaceae</taxon>
        <taxon>Pseudomonas</taxon>
    </lineage>
</organism>
<dbReference type="eggNOG" id="COG0582">
    <property type="taxonomic scope" value="Bacteria"/>
</dbReference>
<dbReference type="EMBL" id="AZQQ01000109">
    <property type="protein sequence ID" value="KDD65496.1"/>
    <property type="molecule type" value="Genomic_DNA"/>
</dbReference>
<comment type="caution">
    <text evidence="1">The sequence shown here is derived from an EMBL/GenBank/DDBJ whole genome shotgun (WGS) entry which is preliminary data.</text>
</comment>
<evidence type="ECO:0008006" key="3">
    <source>
        <dbReference type="Google" id="ProtNLM"/>
    </source>
</evidence>
<dbReference type="AlphaFoldDB" id="A0A059KU11"/>
<gene>
    <name evidence="1" type="ORF">V466_28850</name>
</gene>
<sequence>MAKITITELESLTANDAGRILREDGNLAGRISVRKDGVSVSFFYRWGDQYKEYSCGSWPRKIPDEHPQGT</sequence>
<protein>
    <recommendedName>
        <fullName evidence="3">Integrase DNA-binding domain-containing protein</fullName>
    </recommendedName>
</protein>
<evidence type="ECO:0000313" key="2">
    <source>
        <dbReference type="Proteomes" id="UP000026739"/>
    </source>
</evidence>
<accession>A0A059KU11</accession>